<dbReference type="Pfam" id="PF00392">
    <property type="entry name" value="GntR"/>
    <property type="match status" value="1"/>
</dbReference>
<keyword evidence="1" id="KW-0805">Transcription regulation</keyword>
<evidence type="ECO:0000313" key="5">
    <source>
        <dbReference type="EMBL" id="OLO12383.1"/>
    </source>
</evidence>
<dbReference type="InterPro" id="IPR011711">
    <property type="entry name" value="GntR_C"/>
</dbReference>
<dbReference type="SUPFAM" id="SSF48008">
    <property type="entry name" value="GntR ligand-binding domain-like"/>
    <property type="match status" value="1"/>
</dbReference>
<dbReference type="InterPro" id="IPR036390">
    <property type="entry name" value="WH_DNA-bd_sf"/>
</dbReference>
<keyword evidence="2" id="KW-0238">DNA-binding</keyword>
<dbReference type="AlphaFoldDB" id="A0A1Q8TFC4"/>
<dbReference type="GO" id="GO:0003700">
    <property type="term" value="F:DNA-binding transcription factor activity"/>
    <property type="evidence" value="ECO:0007669"/>
    <property type="project" value="InterPro"/>
</dbReference>
<evidence type="ECO:0000256" key="2">
    <source>
        <dbReference type="ARBA" id="ARBA00023125"/>
    </source>
</evidence>
<proteinExistence type="predicted"/>
<dbReference type="InterPro" id="IPR008920">
    <property type="entry name" value="TF_FadR/GntR_C"/>
</dbReference>
<evidence type="ECO:0000259" key="4">
    <source>
        <dbReference type="PROSITE" id="PS50949"/>
    </source>
</evidence>
<dbReference type="SMART" id="SM00345">
    <property type="entry name" value="HTH_GNTR"/>
    <property type="match status" value="1"/>
</dbReference>
<dbReference type="SMART" id="SM00895">
    <property type="entry name" value="FCD"/>
    <property type="match status" value="1"/>
</dbReference>
<evidence type="ECO:0000256" key="3">
    <source>
        <dbReference type="ARBA" id="ARBA00023163"/>
    </source>
</evidence>
<keyword evidence="3" id="KW-0804">Transcription</keyword>
<dbReference type="Pfam" id="PF07729">
    <property type="entry name" value="FCD"/>
    <property type="match status" value="1"/>
</dbReference>
<dbReference type="PROSITE" id="PS50949">
    <property type="entry name" value="HTH_GNTR"/>
    <property type="match status" value="1"/>
</dbReference>
<comment type="caution">
    <text evidence="5">The sequence shown here is derived from an EMBL/GenBank/DDBJ whole genome shotgun (WGS) entry which is preliminary data.</text>
</comment>
<name>A0A1Q8TFC4_9GAMM</name>
<dbReference type="InterPro" id="IPR036388">
    <property type="entry name" value="WH-like_DNA-bd_sf"/>
</dbReference>
<protein>
    <recommendedName>
        <fullName evidence="4">HTH gntR-type domain-containing protein</fullName>
    </recommendedName>
</protein>
<dbReference type="Proteomes" id="UP000186806">
    <property type="component" value="Unassembled WGS sequence"/>
</dbReference>
<reference evidence="5 6" key="1">
    <citation type="submission" date="2016-12" db="EMBL/GenBank/DDBJ databases">
        <title>Draft genome sequences of strains Salinicola socius SMB35, Salinicola sp. MH3R3-1 and Chromohalobacter sp. SMB17 from the Verkhnekamsk potash mining region of Russia.</title>
        <authorList>
            <person name="Mavrodi D.V."/>
            <person name="Olsson B.E."/>
            <person name="Korsakova E.S."/>
            <person name="Pyankova A."/>
            <person name="Mavrodi O.V."/>
            <person name="Plotnikova E.G."/>
        </authorList>
    </citation>
    <scope>NUCLEOTIDE SEQUENCE [LARGE SCALE GENOMIC DNA]</scope>
    <source>
        <strain evidence="5 6">SMB17</strain>
    </source>
</reference>
<feature type="domain" description="HTH gntR-type" evidence="4">
    <location>
        <begin position="18"/>
        <end position="85"/>
    </location>
</feature>
<dbReference type="PRINTS" id="PR00035">
    <property type="entry name" value="HTHGNTR"/>
</dbReference>
<dbReference type="Gene3D" id="1.10.10.10">
    <property type="entry name" value="Winged helix-like DNA-binding domain superfamily/Winged helix DNA-binding domain"/>
    <property type="match status" value="1"/>
</dbReference>
<keyword evidence="6" id="KW-1185">Reference proteome</keyword>
<evidence type="ECO:0000313" key="6">
    <source>
        <dbReference type="Proteomes" id="UP000186806"/>
    </source>
</evidence>
<dbReference type="EMBL" id="MSDQ01000006">
    <property type="protein sequence ID" value="OLO12383.1"/>
    <property type="molecule type" value="Genomic_DNA"/>
</dbReference>
<dbReference type="Gene3D" id="1.20.120.530">
    <property type="entry name" value="GntR ligand-binding domain-like"/>
    <property type="match status" value="1"/>
</dbReference>
<organism evidence="5 6">
    <name type="scientific">Chromohalobacter japonicus</name>
    <dbReference type="NCBI Taxonomy" id="223900"/>
    <lineage>
        <taxon>Bacteria</taxon>
        <taxon>Pseudomonadati</taxon>
        <taxon>Pseudomonadota</taxon>
        <taxon>Gammaproteobacteria</taxon>
        <taxon>Oceanospirillales</taxon>
        <taxon>Halomonadaceae</taxon>
        <taxon>Chromohalobacter</taxon>
    </lineage>
</organism>
<sequence>MKENVVLREAANGTPPSGSLVLQVAKKVEGMIVGDELLAGSKLNENSLSQRLEVSRSTLREAIRQLEKTGLVKIIPNRGVFVREVSLREALNLFDIRAGLARVAGRLAAARASCDQVGQLSQLHKEMVNSWKTGSLEPYYLLNQKFHELIMELTGNGRLAELDVIMSNELHLFRRKNLGNLAQLEISIHEHERILEGISSHDEGKAGLAFERHINAAKQRMLDSLTI</sequence>
<dbReference type="InterPro" id="IPR000524">
    <property type="entry name" value="Tscrpt_reg_HTH_GntR"/>
</dbReference>
<dbReference type="CDD" id="cd07377">
    <property type="entry name" value="WHTH_GntR"/>
    <property type="match status" value="1"/>
</dbReference>
<dbReference type="SUPFAM" id="SSF46785">
    <property type="entry name" value="Winged helix' DNA-binding domain"/>
    <property type="match status" value="1"/>
</dbReference>
<dbReference type="PANTHER" id="PTHR43537">
    <property type="entry name" value="TRANSCRIPTIONAL REGULATOR, GNTR FAMILY"/>
    <property type="match status" value="1"/>
</dbReference>
<dbReference type="PANTHER" id="PTHR43537:SF49">
    <property type="entry name" value="TRANSCRIPTIONAL REGULATORY PROTEIN"/>
    <property type="match status" value="1"/>
</dbReference>
<gene>
    <name evidence="5" type="ORF">BTW10_02610</name>
</gene>
<dbReference type="RefSeq" id="WP_075368032.1">
    <property type="nucleotide sequence ID" value="NZ_MSDQ01000006.1"/>
</dbReference>
<evidence type="ECO:0000256" key="1">
    <source>
        <dbReference type="ARBA" id="ARBA00023015"/>
    </source>
</evidence>
<accession>A0A1Q8TFC4</accession>
<dbReference type="GO" id="GO:0003677">
    <property type="term" value="F:DNA binding"/>
    <property type="evidence" value="ECO:0007669"/>
    <property type="project" value="UniProtKB-KW"/>
</dbReference>